<dbReference type="InterPro" id="IPR047707">
    <property type="entry name" value="VdcD-like"/>
</dbReference>
<dbReference type="Proteomes" id="UP001601992">
    <property type="component" value="Unassembled WGS sequence"/>
</dbReference>
<evidence type="ECO:0000313" key="1">
    <source>
        <dbReference type="EMBL" id="MFF3573202.1"/>
    </source>
</evidence>
<keyword evidence="2" id="KW-1185">Reference proteome</keyword>
<protein>
    <submittedName>
        <fullName evidence="1">Non-oxidative hydroxyarylic acid decarboxylases subunit D</fullName>
    </submittedName>
</protein>
<dbReference type="NCBIfam" id="NF041205">
    <property type="entry name" value="VdcD"/>
    <property type="match status" value="1"/>
</dbReference>
<dbReference type="EMBL" id="JBIAQY010000017">
    <property type="protein sequence ID" value="MFF3573202.1"/>
    <property type="molecule type" value="Genomic_DNA"/>
</dbReference>
<proteinExistence type="predicted"/>
<accession>A0ABW6SA72</accession>
<reference evidence="1 2" key="1">
    <citation type="submission" date="2024-10" db="EMBL/GenBank/DDBJ databases">
        <title>The Natural Products Discovery Center: Release of the First 8490 Sequenced Strains for Exploring Actinobacteria Biosynthetic Diversity.</title>
        <authorList>
            <person name="Kalkreuter E."/>
            <person name="Kautsar S.A."/>
            <person name="Yang D."/>
            <person name="Bader C.D."/>
            <person name="Teijaro C.N."/>
            <person name="Fluegel L."/>
            <person name="Davis C.M."/>
            <person name="Simpson J.R."/>
            <person name="Lauterbach L."/>
            <person name="Steele A.D."/>
            <person name="Gui C."/>
            <person name="Meng S."/>
            <person name="Li G."/>
            <person name="Viehrig K."/>
            <person name="Ye F."/>
            <person name="Su P."/>
            <person name="Kiefer A.F."/>
            <person name="Nichols A."/>
            <person name="Cepeda A.J."/>
            <person name="Yan W."/>
            <person name="Fan B."/>
            <person name="Jiang Y."/>
            <person name="Adhikari A."/>
            <person name="Zheng C.-J."/>
            <person name="Schuster L."/>
            <person name="Cowan T.M."/>
            <person name="Smanski M.J."/>
            <person name="Chevrette M.G."/>
            <person name="De Carvalho L.P.S."/>
            <person name="Shen B."/>
        </authorList>
    </citation>
    <scope>NUCLEOTIDE SEQUENCE [LARGE SCALE GENOMIC DNA]</scope>
    <source>
        <strain evidence="1 2">NPDC002593</strain>
    </source>
</reference>
<sequence>MSDKSSEPTECPRCGYRSLDLLYVSPVAGAWEVYQCRQCLYCWRTSEPARRTQRSAYPESFKMTLEDIRNAPEVPTIPPLRTGA</sequence>
<organism evidence="1 2">
    <name type="scientific">Nocardia jiangxiensis</name>
    <dbReference type="NCBI Taxonomy" id="282685"/>
    <lineage>
        <taxon>Bacteria</taxon>
        <taxon>Bacillati</taxon>
        <taxon>Actinomycetota</taxon>
        <taxon>Actinomycetes</taxon>
        <taxon>Mycobacteriales</taxon>
        <taxon>Nocardiaceae</taxon>
        <taxon>Nocardia</taxon>
    </lineage>
</organism>
<gene>
    <name evidence="1" type="ORF">ACFYXQ_36120</name>
</gene>
<dbReference type="RefSeq" id="WP_040831742.1">
    <property type="nucleotide sequence ID" value="NZ_JBIAQY010000017.1"/>
</dbReference>
<dbReference type="Pfam" id="PF26358">
    <property type="entry name" value="EcdD_BsdD_detox"/>
    <property type="match status" value="1"/>
</dbReference>
<evidence type="ECO:0000313" key="2">
    <source>
        <dbReference type="Proteomes" id="UP001601992"/>
    </source>
</evidence>
<comment type="caution">
    <text evidence="1">The sequence shown here is derived from an EMBL/GenBank/DDBJ whole genome shotgun (WGS) entry which is preliminary data.</text>
</comment>
<name>A0ABW6SA72_9NOCA</name>